<organism evidence="3 4">
    <name type="scientific">Fimbriimonas ginsengisoli Gsoil 348</name>
    <dbReference type="NCBI Taxonomy" id="661478"/>
    <lineage>
        <taxon>Bacteria</taxon>
        <taxon>Bacillati</taxon>
        <taxon>Armatimonadota</taxon>
        <taxon>Fimbriimonadia</taxon>
        <taxon>Fimbriimonadales</taxon>
        <taxon>Fimbriimonadaceae</taxon>
        <taxon>Fimbriimonas</taxon>
    </lineage>
</organism>
<dbReference type="Pfam" id="PF01494">
    <property type="entry name" value="FAD_binding_3"/>
    <property type="match status" value="1"/>
</dbReference>
<dbReference type="Proteomes" id="UP000027982">
    <property type="component" value="Chromosome"/>
</dbReference>
<dbReference type="EMBL" id="CP007139">
    <property type="protein sequence ID" value="AIE85810.1"/>
    <property type="molecule type" value="Genomic_DNA"/>
</dbReference>
<dbReference type="Gene3D" id="3.50.50.60">
    <property type="entry name" value="FAD/NAD(P)-binding domain"/>
    <property type="match status" value="1"/>
</dbReference>
<accession>A0A068NSQ5</accession>
<evidence type="ECO:0000256" key="1">
    <source>
        <dbReference type="ARBA" id="ARBA00038396"/>
    </source>
</evidence>
<reference evidence="3 4" key="1">
    <citation type="journal article" date="2014" name="PLoS ONE">
        <title>The first complete genome sequence of the class fimbriimonadia in the phylum armatimonadetes.</title>
        <authorList>
            <person name="Hu Z.Y."/>
            <person name="Wang Y.Z."/>
            <person name="Im W.T."/>
            <person name="Wang S.Y."/>
            <person name="Zhao G.P."/>
            <person name="Zheng H.J."/>
            <person name="Quan Z.X."/>
        </authorList>
    </citation>
    <scope>NUCLEOTIDE SEQUENCE [LARGE SCALE GENOMIC DNA]</scope>
    <source>
        <strain evidence="3">Gsoil 348</strain>
    </source>
</reference>
<name>A0A068NSQ5_FIMGI</name>
<proteinExistence type="inferred from homology"/>
<dbReference type="SUPFAM" id="SSF51905">
    <property type="entry name" value="FAD/NAD(P)-binding domain"/>
    <property type="match status" value="1"/>
</dbReference>
<evidence type="ECO:0000313" key="3">
    <source>
        <dbReference type="EMBL" id="AIE85810.1"/>
    </source>
</evidence>
<dbReference type="STRING" id="661478.OP10G_2442"/>
<evidence type="ECO:0000313" key="4">
    <source>
        <dbReference type="Proteomes" id="UP000027982"/>
    </source>
</evidence>
<dbReference type="AlphaFoldDB" id="A0A068NSQ5"/>
<sequence>MQEAFDVVIVGGGPAGSTVGSMLKKHAPHLSVLILEREVFPRDHIGESLLPTTGRILDEIGAWDKIEAANFPIKIGATYRWGSSDDLWDFNLLETAEVNPLEKRPGKYEGWRMRSTWQVERGPFDKILLDHSAELGCVVREGVAVTRVEATDGAVKELELSDGSKLTARFYVDASGNAGILRRGLGIETEEPNALRNIAFWDYWEDADWAVTIGAGATRIQIMSLGYGWIWFIPVTSTRTSIGLVCPADYYKQCGKRPEELYAEAVRSEPRIAALTAAAKRDGEVRATRDWSFLARQMAGPNWFLVGEAAGFADPILSAGITIAMVGAKECAYTIAELDRGEVDAEWMRLAFEKRQRQRVYQHIQFANYWYSGNRHFSELVEYTSEIARGAGLNMSAESAWQWIGTGGFVSLETAGAGLAGHSIEQIKNIEGMLFNSESEWQITKVNVFDLNIEDVVPGKTPIYEGGRIRQGRTLRKGDLEIPVSGGFRVILEILQRETKLGPIIRALRDVSAKMGPIVALSGLEALEVLLKDGWISGVYSPDQPLLRPEDIPRTPNIDWNRDTEDPMVRMAAAIEG</sequence>
<dbReference type="InterPro" id="IPR002938">
    <property type="entry name" value="FAD-bd"/>
</dbReference>
<dbReference type="HOGENOM" id="CLU_024648_4_0_0"/>
<dbReference type="PANTHER" id="PTHR43747">
    <property type="entry name" value="FAD-BINDING PROTEIN"/>
    <property type="match status" value="1"/>
</dbReference>
<dbReference type="RefSeq" id="WP_025225631.1">
    <property type="nucleotide sequence ID" value="NZ_CP007139.1"/>
</dbReference>
<dbReference type="InterPro" id="IPR050816">
    <property type="entry name" value="Flavin-dep_Halogenase_NPB"/>
</dbReference>
<comment type="similarity">
    <text evidence="1">Belongs to the flavin-dependent halogenase family. Bacterial tryptophan halogenase subfamily.</text>
</comment>
<dbReference type="eggNOG" id="COG0644">
    <property type="taxonomic scope" value="Bacteria"/>
</dbReference>
<dbReference type="GO" id="GO:0071949">
    <property type="term" value="F:FAD binding"/>
    <property type="evidence" value="ECO:0007669"/>
    <property type="project" value="InterPro"/>
</dbReference>
<protein>
    <submittedName>
        <fullName evidence="3">Halogenase</fullName>
    </submittedName>
</protein>
<feature type="domain" description="FAD-binding" evidence="2">
    <location>
        <begin position="6"/>
        <end position="362"/>
    </location>
</feature>
<dbReference type="PRINTS" id="PR00420">
    <property type="entry name" value="RNGMNOXGNASE"/>
</dbReference>
<gene>
    <name evidence="3" type="ORF">OP10G_2442</name>
</gene>
<dbReference type="KEGG" id="fgi:OP10G_2442"/>
<keyword evidence="4" id="KW-1185">Reference proteome</keyword>
<dbReference type="PANTHER" id="PTHR43747:SF1">
    <property type="entry name" value="SLR1998 PROTEIN"/>
    <property type="match status" value="1"/>
</dbReference>
<dbReference type="InterPro" id="IPR036188">
    <property type="entry name" value="FAD/NAD-bd_sf"/>
</dbReference>
<evidence type="ECO:0000259" key="2">
    <source>
        <dbReference type="Pfam" id="PF01494"/>
    </source>
</evidence>